<keyword evidence="5" id="KW-0547">Nucleotide-binding</keyword>
<dbReference type="Gene3D" id="2.40.30.10">
    <property type="entry name" value="Translation factors"/>
    <property type="match status" value="1"/>
</dbReference>
<dbReference type="GO" id="GO:0000166">
    <property type="term" value="F:nucleotide binding"/>
    <property type="evidence" value="ECO:0007669"/>
    <property type="project" value="UniProtKB-KW"/>
</dbReference>
<dbReference type="OrthoDB" id="9784483at2"/>
<evidence type="ECO:0000256" key="7">
    <source>
        <dbReference type="ARBA" id="ARBA00022857"/>
    </source>
</evidence>
<dbReference type="InterPro" id="IPR033892">
    <property type="entry name" value="FNR_bac"/>
</dbReference>
<keyword evidence="4" id="KW-0285">Flavoprotein</keyword>
<dbReference type="InterPro" id="IPR008333">
    <property type="entry name" value="Cbr1-like_FAD-bd_dom"/>
</dbReference>
<dbReference type="SUPFAM" id="SSF63380">
    <property type="entry name" value="Riboflavin synthase domain-like"/>
    <property type="match status" value="1"/>
</dbReference>
<protein>
    <recommendedName>
        <fullName evidence="3">ferredoxin--NADP(+) reductase</fullName>
        <ecNumber evidence="3">1.18.1.2</ecNumber>
    </recommendedName>
</protein>
<dbReference type="InterPro" id="IPR051930">
    <property type="entry name" value="FNR_type-1"/>
</dbReference>
<dbReference type="GO" id="GO:0004324">
    <property type="term" value="F:ferredoxin-NADP+ reductase activity"/>
    <property type="evidence" value="ECO:0007669"/>
    <property type="project" value="UniProtKB-EC"/>
</dbReference>
<evidence type="ECO:0000256" key="3">
    <source>
        <dbReference type="ARBA" id="ARBA00013223"/>
    </source>
</evidence>
<evidence type="ECO:0000256" key="8">
    <source>
        <dbReference type="ARBA" id="ARBA00023002"/>
    </source>
</evidence>
<comment type="caution">
    <text evidence="12">The sequence shown here is derived from an EMBL/GenBank/DDBJ whole genome shotgun (WGS) entry which is preliminary data.</text>
</comment>
<evidence type="ECO:0000256" key="9">
    <source>
        <dbReference type="ARBA" id="ARBA00034078"/>
    </source>
</evidence>
<dbReference type="EMBL" id="SWCI01000006">
    <property type="protein sequence ID" value="TKB48660.1"/>
    <property type="molecule type" value="Genomic_DNA"/>
</dbReference>
<dbReference type="Gene3D" id="3.40.50.80">
    <property type="entry name" value="Nucleotide-binding domain of ferredoxin-NADP reductase (FNR) module"/>
    <property type="match status" value="1"/>
</dbReference>
<dbReference type="InterPro" id="IPR001433">
    <property type="entry name" value="OxRdtase_FAD/NAD-bd"/>
</dbReference>
<dbReference type="PANTHER" id="PTHR47878:SF1">
    <property type="entry name" value="FLAVODOXIN_FERREDOXIN--NADP REDUCTASE"/>
    <property type="match status" value="1"/>
</dbReference>
<dbReference type="PROSITE" id="PS51384">
    <property type="entry name" value="FAD_FR"/>
    <property type="match status" value="1"/>
</dbReference>
<dbReference type="AlphaFoldDB" id="A0A4U1BCM9"/>
<evidence type="ECO:0000256" key="5">
    <source>
        <dbReference type="ARBA" id="ARBA00022741"/>
    </source>
</evidence>
<dbReference type="SUPFAM" id="SSF52343">
    <property type="entry name" value="Ferredoxin reductase-like, C-terminal NADP-linked domain"/>
    <property type="match status" value="1"/>
</dbReference>
<evidence type="ECO:0000259" key="11">
    <source>
        <dbReference type="PROSITE" id="PS51384"/>
    </source>
</evidence>
<evidence type="ECO:0000256" key="2">
    <source>
        <dbReference type="ARBA" id="ARBA00008312"/>
    </source>
</evidence>
<dbReference type="InterPro" id="IPR017938">
    <property type="entry name" value="Riboflavin_synthase-like_b-brl"/>
</dbReference>
<evidence type="ECO:0000256" key="10">
    <source>
        <dbReference type="ARBA" id="ARBA00047776"/>
    </source>
</evidence>
<keyword evidence="7" id="KW-0521">NADP</keyword>
<keyword evidence="8" id="KW-0560">Oxidoreductase</keyword>
<dbReference type="GO" id="GO:0042167">
    <property type="term" value="P:heme catabolic process"/>
    <property type="evidence" value="ECO:0007669"/>
    <property type="project" value="TreeGrafter"/>
</dbReference>
<dbReference type="Pfam" id="PF00970">
    <property type="entry name" value="FAD_binding_6"/>
    <property type="match status" value="1"/>
</dbReference>
<accession>A0A4U1BCM9</accession>
<organism evidence="12 13">
    <name type="scientific">Ferrimonas sediminicola</name>
    <dbReference type="NCBI Taxonomy" id="2569538"/>
    <lineage>
        <taxon>Bacteria</taxon>
        <taxon>Pseudomonadati</taxon>
        <taxon>Pseudomonadota</taxon>
        <taxon>Gammaproteobacteria</taxon>
        <taxon>Alteromonadales</taxon>
        <taxon>Ferrimonadaceae</taxon>
        <taxon>Ferrimonas</taxon>
    </lineage>
</organism>
<evidence type="ECO:0000256" key="1">
    <source>
        <dbReference type="ARBA" id="ARBA00001974"/>
    </source>
</evidence>
<evidence type="ECO:0000313" key="13">
    <source>
        <dbReference type="Proteomes" id="UP000305674"/>
    </source>
</evidence>
<reference evidence="12 13" key="1">
    <citation type="submission" date="2019-04" db="EMBL/GenBank/DDBJ databases">
        <authorList>
            <person name="Hwang J.C."/>
        </authorList>
    </citation>
    <scope>NUCLEOTIDE SEQUENCE [LARGE SCALE GENOMIC DNA]</scope>
    <source>
        <strain evidence="12 13">IMCC35001</strain>
    </source>
</reference>
<evidence type="ECO:0000256" key="4">
    <source>
        <dbReference type="ARBA" id="ARBA00022630"/>
    </source>
</evidence>
<keyword evidence="6" id="KW-0274">FAD</keyword>
<dbReference type="EC" id="1.18.1.2" evidence="3"/>
<dbReference type="CDD" id="cd06195">
    <property type="entry name" value="FNR1"/>
    <property type="match status" value="1"/>
</dbReference>
<proteinExistence type="inferred from homology"/>
<evidence type="ECO:0000313" key="12">
    <source>
        <dbReference type="EMBL" id="TKB48660.1"/>
    </source>
</evidence>
<comment type="catalytic activity">
    <reaction evidence="10">
        <text>2 reduced [2Fe-2S]-[ferredoxin] + NADP(+) + H(+) = 2 oxidized [2Fe-2S]-[ferredoxin] + NADPH</text>
        <dbReference type="Rhea" id="RHEA:20125"/>
        <dbReference type="Rhea" id="RHEA-COMP:10000"/>
        <dbReference type="Rhea" id="RHEA-COMP:10001"/>
        <dbReference type="ChEBI" id="CHEBI:15378"/>
        <dbReference type="ChEBI" id="CHEBI:33737"/>
        <dbReference type="ChEBI" id="CHEBI:33738"/>
        <dbReference type="ChEBI" id="CHEBI:57783"/>
        <dbReference type="ChEBI" id="CHEBI:58349"/>
        <dbReference type="EC" id="1.18.1.2"/>
    </reaction>
</comment>
<dbReference type="GO" id="GO:0034599">
    <property type="term" value="P:cellular response to oxidative stress"/>
    <property type="evidence" value="ECO:0007669"/>
    <property type="project" value="TreeGrafter"/>
</dbReference>
<sequence>MGMSLWVTGTVVERIDWNDKLFSLKVDAEVEPFVAGQFTKLGLEQEGERVQRAYSFVNAPTEPLLEFLAVAVEEGKLSPRLQDLHPGDQLMVAKRPTGFMVLDEVPAGRDLWMLATGTAVGPFLSILRDAGSWEQFETFNLVYAVRNLEDMAYLEEIRALEQARPDQFKFIPVVSREEVAGMLRGRIPSLIAGGQIQEYADRPITPSRSQVMVCGNPDMIRDTLAVLEGMKLRKNLRRTPGQITMEKYW</sequence>
<comment type="cofactor">
    <cofactor evidence="9">
        <name>[2Fe-2S] cluster</name>
        <dbReference type="ChEBI" id="CHEBI:190135"/>
    </cofactor>
</comment>
<comment type="cofactor">
    <cofactor evidence="1">
        <name>FAD</name>
        <dbReference type="ChEBI" id="CHEBI:57692"/>
    </cofactor>
</comment>
<dbReference type="Pfam" id="PF00175">
    <property type="entry name" value="NAD_binding_1"/>
    <property type="match status" value="1"/>
</dbReference>
<dbReference type="InterPro" id="IPR017927">
    <property type="entry name" value="FAD-bd_FR_type"/>
</dbReference>
<feature type="domain" description="FAD-binding FR-type" evidence="11">
    <location>
        <begin position="4"/>
        <end position="103"/>
    </location>
</feature>
<dbReference type="InterPro" id="IPR039261">
    <property type="entry name" value="FNR_nucleotide-bd"/>
</dbReference>
<evidence type="ECO:0000256" key="6">
    <source>
        <dbReference type="ARBA" id="ARBA00022827"/>
    </source>
</evidence>
<gene>
    <name evidence="12" type="ORF">FCL40_10915</name>
</gene>
<dbReference type="Proteomes" id="UP000305674">
    <property type="component" value="Unassembled WGS sequence"/>
</dbReference>
<dbReference type="PANTHER" id="PTHR47878">
    <property type="entry name" value="OXIDOREDUCTASE FAD/NAD(P)-BINDING DOMAIN PROTEIN"/>
    <property type="match status" value="1"/>
</dbReference>
<comment type="similarity">
    <text evidence="2">Belongs to the ferredoxin--NADP reductase type 1 family.</text>
</comment>
<name>A0A4U1BCM9_9GAMM</name>
<keyword evidence="13" id="KW-1185">Reference proteome</keyword>